<gene>
    <name evidence="10" type="primary">murJ</name>
    <name evidence="12" type="ORF">NITHO_3120019</name>
</gene>
<keyword evidence="5 10" id="KW-0573">Peptidoglycan synthesis</keyword>
<comment type="pathway">
    <text evidence="10">Cell wall biogenesis; peptidoglycan biosynthesis.</text>
</comment>
<accession>I4EHJ5</accession>
<dbReference type="EMBL" id="CAGS01000238">
    <property type="protein sequence ID" value="CCF84157.1"/>
    <property type="molecule type" value="Genomic_DNA"/>
</dbReference>
<evidence type="ECO:0000256" key="7">
    <source>
        <dbReference type="ARBA" id="ARBA00023136"/>
    </source>
</evidence>
<feature type="transmembrane region" description="Helical" evidence="10">
    <location>
        <begin position="372"/>
        <end position="398"/>
    </location>
</feature>
<dbReference type="RefSeq" id="WP_008478087.1">
    <property type="nucleotide sequence ID" value="NZ_CAGS01000238.1"/>
</dbReference>
<dbReference type="HAMAP" id="MF_02078">
    <property type="entry name" value="MurJ_MviN"/>
    <property type="match status" value="1"/>
</dbReference>
<evidence type="ECO:0000256" key="6">
    <source>
        <dbReference type="ARBA" id="ARBA00022989"/>
    </source>
</evidence>
<organism evidence="12 13">
    <name type="scientific">Nitrolancea hollandica Lb</name>
    <dbReference type="NCBI Taxonomy" id="1129897"/>
    <lineage>
        <taxon>Bacteria</taxon>
        <taxon>Pseudomonadati</taxon>
        <taxon>Thermomicrobiota</taxon>
        <taxon>Thermomicrobia</taxon>
        <taxon>Sphaerobacterales</taxon>
        <taxon>Sphaerobacterineae</taxon>
        <taxon>Sphaerobacteraceae</taxon>
        <taxon>Nitrolancea</taxon>
    </lineage>
</organism>
<comment type="similarity">
    <text evidence="9 10 11">Belongs to the MurJ/MviN family.</text>
</comment>
<evidence type="ECO:0000256" key="1">
    <source>
        <dbReference type="ARBA" id="ARBA00004651"/>
    </source>
</evidence>
<dbReference type="AlphaFoldDB" id="I4EHJ5"/>
<dbReference type="OrthoDB" id="9804143at2"/>
<dbReference type="CDD" id="cd13123">
    <property type="entry name" value="MATE_MurJ_like"/>
    <property type="match status" value="1"/>
</dbReference>
<keyword evidence="10 11" id="KW-0961">Cell wall biogenesis/degradation</keyword>
<keyword evidence="7 10" id="KW-0472">Membrane</keyword>
<feature type="transmembrane region" description="Helical" evidence="10">
    <location>
        <begin position="335"/>
        <end position="360"/>
    </location>
</feature>
<keyword evidence="13" id="KW-1185">Reference proteome</keyword>
<dbReference type="GO" id="GO:0034204">
    <property type="term" value="P:lipid translocation"/>
    <property type="evidence" value="ECO:0007669"/>
    <property type="project" value="TreeGrafter"/>
</dbReference>
<dbReference type="GO" id="GO:0071555">
    <property type="term" value="P:cell wall organization"/>
    <property type="evidence" value="ECO:0007669"/>
    <property type="project" value="UniProtKB-UniRule"/>
</dbReference>
<dbReference type="PRINTS" id="PR01806">
    <property type="entry name" value="VIRFACTRMVIN"/>
</dbReference>
<dbReference type="InterPro" id="IPR051050">
    <property type="entry name" value="Lipid_II_flippase_MurJ/MviN"/>
</dbReference>
<feature type="transmembrane region" description="Helical" evidence="10">
    <location>
        <begin position="187"/>
        <end position="204"/>
    </location>
</feature>
<evidence type="ECO:0000256" key="5">
    <source>
        <dbReference type="ARBA" id="ARBA00022984"/>
    </source>
</evidence>
<feature type="transmembrane region" description="Helical" evidence="10">
    <location>
        <begin position="251"/>
        <end position="271"/>
    </location>
</feature>
<feature type="transmembrane region" description="Helical" evidence="10">
    <location>
        <begin position="405"/>
        <end position="424"/>
    </location>
</feature>
<dbReference type="PANTHER" id="PTHR47019">
    <property type="entry name" value="LIPID II FLIPPASE MURJ"/>
    <property type="match status" value="1"/>
</dbReference>
<feature type="transmembrane region" description="Helical" evidence="10">
    <location>
        <begin position="210"/>
        <end position="230"/>
    </location>
</feature>
<feature type="transmembrane region" description="Helical" evidence="10">
    <location>
        <begin position="505"/>
        <end position="526"/>
    </location>
</feature>
<feature type="transmembrane region" description="Helical" evidence="10">
    <location>
        <begin position="430"/>
        <end position="451"/>
    </location>
</feature>
<keyword evidence="6 10" id="KW-1133">Transmembrane helix</keyword>
<feature type="transmembrane region" description="Helical" evidence="10">
    <location>
        <begin position="291"/>
        <end position="314"/>
    </location>
</feature>
<dbReference type="PIRSF" id="PIRSF002869">
    <property type="entry name" value="MviN"/>
    <property type="match status" value="1"/>
</dbReference>
<dbReference type="GO" id="GO:0005886">
    <property type="term" value="C:plasma membrane"/>
    <property type="evidence" value="ECO:0007669"/>
    <property type="project" value="UniProtKB-SubCell"/>
</dbReference>
<protein>
    <recommendedName>
        <fullName evidence="10">Probable lipid II flippase MurJ</fullName>
    </recommendedName>
</protein>
<keyword evidence="3 10" id="KW-0812">Transmembrane</keyword>
<feature type="transmembrane region" description="Helical" evidence="10">
    <location>
        <begin position="463"/>
        <end position="485"/>
    </location>
</feature>
<dbReference type="GO" id="GO:0008360">
    <property type="term" value="P:regulation of cell shape"/>
    <property type="evidence" value="ECO:0007669"/>
    <property type="project" value="UniProtKB-UniRule"/>
</dbReference>
<keyword evidence="2 10" id="KW-1003">Cell membrane</keyword>
<dbReference type="GO" id="GO:0015648">
    <property type="term" value="F:lipid-linked peptidoglycan transporter activity"/>
    <property type="evidence" value="ECO:0007669"/>
    <property type="project" value="UniProtKB-UniRule"/>
</dbReference>
<evidence type="ECO:0000256" key="10">
    <source>
        <dbReference type="HAMAP-Rule" id="MF_02078"/>
    </source>
</evidence>
<feature type="transmembrane region" description="Helical" evidence="10">
    <location>
        <begin position="105"/>
        <end position="128"/>
    </location>
</feature>
<evidence type="ECO:0000313" key="13">
    <source>
        <dbReference type="Proteomes" id="UP000004221"/>
    </source>
</evidence>
<name>I4EHJ5_9BACT</name>
<sequence length="547" mass="57535">MSVPEAAEEAAEISAATAGSDRRQIAKAAAIIMVGTVLSRVLGLGREQITAVLFGTGNEVAAFTIADNIHTMLFDLVISGMMQAALVPVLSAYAAPEQRAELRRIIGALLMLALIIVGGAVLLMELFAPAVVTAMTALGGGAEARGEEIVALTVQLVRLILPTVLMLAVSTILMSTLYALQRFTRPALALAVRNAAIVASALALGRTIGIQSLVIGILAGALLLALLQLSGLRDAMPRLNFGFRHPAIRRILALYLPISVGLIGNTFALVIDRNLAWGVGTDALGAMRYATALNQMILGIVAAAISLAALPTLSRHFAANDETAFQRTLSNGLKMVTVLVVPATFGLAAIAWPVVSLLFFHGETKFQGAHAIWIALLAYLPGTFFAAFDQVLIFAYYARQNTRTPVIVGVLAVGVYLLVALSLVSPLGMAGLVLANSAQFTFHAIVMWFLLRRTLGQVGDRTVIRTLRAALTVGAVMAIGAYVTVVGLQSVLHPGQDAPGLIGRFALVVLPVGLGAIIYAGGLHLLGVEEIRDIQRGITRRLGRLTG</sequence>
<dbReference type="GO" id="GO:0009252">
    <property type="term" value="P:peptidoglycan biosynthetic process"/>
    <property type="evidence" value="ECO:0007669"/>
    <property type="project" value="UniProtKB-UniRule"/>
</dbReference>
<evidence type="ECO:0000256" key="9">
    <source>
        <dbReference type="ARBA" id="ARBA00061532"/>
    </source>
</evidence>
<proteinExistence type="inferred from homology"/>
<keyword evidence="10 11" id="KW-0813">Transport</keyword>
<evidence type="ECO:0000256" key="2">
    <source>
        <dbReference type="ARBA" id="ARBA00022475"/>
    </source>
</evidence>
<dbReference type="Proteomes" id="UP000004221">
    <property type="component" value="Unassembled WGS sequence"/>
</dbReference>
<comment type="function">
    <text evidence="8 10 11">Involved in peptidoglycan biosynthesis. Transports lipid-linked peptidoglycan precursors from the inner to the outer leaflet of the cytoplasmic membrane.</text>
</comment>
<evidence type="ECO:0000256" key="11">
    <source>
        <dbReference type="PIRNR" id="PIRNR002869"/>
    </source>
</evidence>
<dbReference type="PANTHER" id="PTHR47019:SF1">
    <property type="entry name" value="LIPID II FLIPPASE MURJ"/>
    <property type="match status" value="1"/>
</dbReference>
<evidence type="ECO:0000256" key="8">
    <source>
        <dbReference type="ARBA" id="ARBA00060041"/>
    </source>
</evidence>
<dbReference type="InterPro" id="IPR004268">
    <property type="entry name" value="MurJ"/>
</dbReference>
<reference evidence="12 13" key="1">
    <citation type="journal article" date="2012" name="ISME J.">
        <title>Nitrification expanded: discovery, physiology and genomics of a nitrite-oxidizing bacterium from the phylum Chloroflexi.</title>
        <authorList>
            <person name="Sorokin D.Y."/>
            <person name="Lucker S."/>
            <person name="Vejmelkova D."/>
            <person name="Kostrikina N.A."/>
            <person name="Kleerebezem R."/>
            <person name="Rijpstra W.I."/>
            <person name="Damste J.S."/>
            <person name="Le Paslier D."/>
            <person name="Muyzer G."/>
            <person name="Wagner M."/>
            <person name="van Loosdrecht M.C."/>
            <person name="Daims H."/>
        </authorList>
    </citation>
    <scope>NUCLEOTIDE SEQUENCE [LARGE SCALE GENOMIC DNA]</scope>
    <source>
        <strain evidence="13">none</strain>
    </source>
</reference>
<evidence type="ECO:0000313" key="12">
    <source>
        <dbReference type="EMBL" id="CCF84157.1"/>
    </source>
</evidence>
<dbReference type="UniPathway" id="UPA00219"/>
<evidence type="ECO:0000256" key="3">
    <source>
        <dbReference type="ARBA" id="ARBA00022692"/>
    </source>
</evidence>
<keyword evidence="4 10" id="KW-0133">Cell shape</keyword>
<evidence type="ECO:0000256" key="4">
    <source>
        <dbReference type="ARBA" id="ARBA00022960"/>
    </source>
</evidence>
<feature type="transmembrane region" description="Helical" evidence="10">
    <location>
        <begin position="72"/>
        <end position="93"/>
    </location>
</feature>
<feature type="transmembrane region" description="Helical" evidence="10">
    <location>
        <begin position="159"/>
        <end position="180"/>
    </location>
</feature>
<dbReference type="NCBIfam" id="TIGR01695">
    <property type="entry name" value="murJ_mviN"/>
    <property type="match status" value="1"/>
</dbReference>
<comment type="caution">
    <text evidence="12">The sequence shown here is derived from an EMBL/GenBank/DDBJ whole genome shotgun (WGS) entry which is preliminary data.</text>
</comment>
<dbReference type="Pfam" id="PF03023">
    <property type="entry name" value="MurJ"/>
    <property type="match status" value="1"/>
</dbReference>
<comment type="subcellular location">
    <subcellularLocation>
        <location evidence="1 10">Cell membrane</location>
        <topology evidence="1 10">Multi-pass membrane protein</topology>
    </subcellularLocation>
</comment>